<feature type="transmembrane region" description="Helical" evidence="5">
    <location>
        <begin position="143"/>
        <end position="163"/>
    </location>
</feature>
<evidence type="ECO:0000256" key="3">
    <source>
        <dbReference type="ARBA" id="ARBA00022989"/>
    </source>
</evidence>
<evidence type="ECO:0000256" key="5">
    <source>
        <dbReference type="SAM" id="Phobius"/>
    </source>
</evidence>
<gene>
    <name evidence="7" type="ORF">B0A55_03159</name>
</gene>
<dbReference type="InterPro" id="IPR052649">
    <property type="entry name" value="NCE102-like"/>
</dbReference>
<evidence type="ECO:0000256" key="4">
    <source>
        <dbReference type="ARBA" id="ARBA00023136"/>
    </source>
</evidence>
<evidence type="ECO:0000313" key="7">
    <source>
        <dbReference type="EMBL" id="TKA79026.1"/>
    </source>
</evidence>
<evidence type="ECO:0000259" key="6">
    <source>
        <dbReference type="Pfam" id="PF01284"/>
    </source>
</evidence>
<dbReference type="OrthoDB" id="2017497at2759"/>
<evidence type="ECO:0000313" key="8">
    <source>
        <dbReference type="Proteomes" id="UP000309340"/>
    </source>
</evidence>
<feature type="transmembrane region" description="Helical" evidence="5">
    <location>
        <begin position="40"/>
        <end position="60"/>
    </location>
</feature>
<feature type="transmembrane region" description="Helical" evidence="5">
    <location>
        <begin position="67"/>
        <end position="89"/>
    </location>
</feature>
<dbReference type="GO" id="GO:0032126">
    <property type="term" value="C:eisosome"/>
    <property type="evidence" value="ECO:0007669"/>
    <property type="project" value="TreeGrafter"/>
</dbReference>
<keyword evidence="4 5" id="KW-0472">Membrane</keyword>
<name>A0A4U0XRF5_9PEZI</name>
<dbReference type="STRING" id="329884.A0A4U0XRF5"/>
<reference evidence="7 8" key="1">
    <citation type="submission" date="2017-03" db="EMBL/GenBank/DDBJ databases">
        <title>Genomes of endolithic fungi from Antarctica.</title>
        <authorList>
            <person name="Coleine C."/>
            <person name="Masonjones S."/>
            <person name="Stajich J.E."/>
        </authorList>
    </citation>
    <scope>NUCLEOTIDE SEQUENCE [LARGE SCALE GENOMIC DNA]</scope>
    <source>
        <strain evidence="7 8">CCFEE 5184</strain>
    </source>
</reference>
<evidence type="ECO:0000256" key="1">
    <source>
        <dbReference type="ARBA" id="ARBA00004141"/>
    </source>
</evidence>
<dbReference type="PANTHER" id="PTHR28165:SF2">
    <property type="entry name" value="MARVEL DOMAIN-CONTAINING PROTEIN"/>
    <property type="match status" value="1"/>
</dbReference>
<dbReference type="Proteomes" id="UP000309340">
    <property type="component" value="Unassembled WGS sequence"/>
</dbReference>
<proteinExistence type="predicted"/>
<accession>A0A4U0XRF5</accession>
<dbReference type="InterPro" id="IPR008253">
    <property type="entry name" value="Marvel"/>
</dbReference>
<dbReference type="Pfam" id="PF01284">
    <property type="entry name" value="MARVEL"/>
    <property type="match status" value="1"/>
</dbReference>
<dbReference type="EMBL" id="NAJQ01000099">
    <property type="protein sequence ID" value="TKA79026.1"/>
    <property type="molecule type" value="Genomic_DNA"/>
</dbReference>
<organism evidence="7 8">
    <name type="scientific">Friedmanniomyces simplex</name>
    <dbReference type="NCBI Taxonomy" id="329884"/>
    <lineage>
        <taxon>Eukaryota</taxon>
        <taxon>Fungi</taxon>
        <taxon>Dikarya</taxon>
        <taxon>Ascomycota</taxon>
        <taxon>Pezizomycotina</taxon>
        <taxon>Dothideomycetes</taxon>
        <taxon>Dothideomycetidae</taxon>
        <taxon>Mycosphaerellales</taxon>
        <taxon>Teratosphaeriaceae</taxon>
        <taxon>Friedmanniomyces</taxon>
    </lineage>
</organism>
<dbReference type="GO" id="GO:0005886">
    <property type="term" value="C:plasma membrane"/>
    <property type="evidence" value="ECO:0007669"/>
    <property type="project" value="TreeGrafter"/>
</dbReference>
<comment type="caution">
    <text evidence="7">The sequence shown here is derived from an EMBL/GenBank/DDBJ whole genome shotgun (WGS) entry which is preliminary data.</text>
</comment>
<dbReference type="PANTHER" id="PTHR28165">
    <property type="entry name" value="NON-CLASSICAL EXPORT PROTEIN 2-RELATED"/>
    <property type="match status" value="1"/>
</dbReference>
<dbReference type="AlphaFoldDB" id="A0A4U0XRF5"/>
<sequence>MLANLITRAFQLLFGAVVLGLSISAIKWQHFGSAPATSSYSAFAGAFGILAALIGIAASFIDAIPDLIMAVVDALASVLLLAGGIAFAVGLKGVTCTDDVTTAYNSLLNGGCYGSGDKKLCGFPVQNYKGVLAGRCRTAEADAAFLFLGFLASVAAAVLCFLASRRGGRGVKHSAV</sequence>
<keyword evidence="8" id="KW-1185">Reference proteome</keyword>
<keyword evidence="2 5" id="KW-0812">Transmembrane</keyword>
<protein>
    <recommendedName>
        <fullName evidence="6">MARVEL domain-containing protein</fullName>
    </recommendedName>
</protein>
<comment type="subcellular location">
    <subcellularLocation>
        <location evidence="1">Membrane</location>
        <topology evidence="1">Multi-pass membrane protein</topology>
    </subcellularLocation>
</comment>
<dbReference type="GO" id="GO:0072659">
    <property type="term" value="P:protein localization to plasma membrane"/>
    <property type="evidence" value="ECO:0007669"/>
    <property type="project" value="TreeGrafter"/>
</dbReference>
<feature type="domain" description="MARVEL" evidence="6">
    <location>
        <begin position="4"/>
        <end position="159"/>
    </location>
</feature>
<keyword evidence="3 5" id="KW-1133">Transmembrane helix</keyword>
<evidence type="ECO:0000256" key="2">
    <source>
        <dbReference type="ARBA" id="ARBA00022692"/>
    </source>
</evidence>
<dbReference type="GO" id="GO:0070941">
    <property type="term" value="P:eisosome assembly"/>
    <property type="evidence" value="ECO:0007669"/>
    <property type="project" value="TreeGrafter"/>
</dbReference>